<evidence type="ECO:0000313" key="2">
    <source>
        <dbReference type="EMBL" id="KAJ9682625.1"/>
    </source>
</evidence>
<organism evidence="2 3">
    <name type="scientific">Vitis rotundifolia</name>
    <name type="common">Muscadine grape</name>
    <dbReference type="NCBI Taxonomy" id="103349"/>
    <lineage>
        <taxon>Eukaryota</taxon>
        <taxon>Viridiplantae</taxon>
        <taxon>Streptophyta</taxon>
        <taxon>Embryophyta</taxon>
        <taxon>Tracheophyta</taxon>
        <taxon>Spermatophyta</taxon>
        <taxon>Magnoliopsida</taxon>
        <taxon>eudicotyledons</taxon>
        <taxon>Gunneridae</taxon>
        <taxon>Pentapetalae</taxon>
        <taxon>rosids</taxon>
        <taxon>Vitales</taxon>
        <taxon>Vitaceae</taxon>
        <taxon>Viteae</taxon>
        <taxon>Vitis</taxon>
    </lineage>
</organism>
<protein>
    <submittedName>
        <fullName evidence="2">Uncharacterized protein</fullName>
    </submittedName>
</protein>
<dbReference type="Proteomes" id="UP001168098">
    <property type="component" value="Unassembled WGS sequence"/>
</dbReference>
<feature type="compositionally biased region" description="Basic and acidic residues" evidence="1">
    <location>
        <begin position="1"/>
        <end position="14"/>
    </location>
</feature>
<sequence length="108" mass="12287">MGETADSGKNEAIGKRRTYMKRKRNMVMQKKKKDKDGKSREGQRNGGKEKKNNHMDNMDARKLKLKHAKIDIKMKDLVAKIEEILNQRSKAGKSATNLTEEAAPTPSF</sequence>
<proteinExistence type="predicted"/>
<keyword evidence="3" id="KW-1185">Reference proteome</keyword>
<accession>A0AA38Z5G0</accession>
<evidence type="ECO:0000313" key="3">
    <source>
        <dbReference type="Proteomes" id="UP001168098"/>
    </source>
</evidence>
<feature type="compositionally biased region" description="Basic and acidic residues" evidence="1">
    <location>
        <begin position="34"/>
        <end position="59"/>
    </location>
</feature>
<feature type="compositionally biased region" description="Basic residues" evidence="1">
    <location>
        <begin position="15"/>
        <end position="33"/>
    </location>
</feature>
<gene>
    <name evidence="2" type="ORF">PVL29_018530</name>
</gene>
<dbReference type="EMBL" id="JARBHA010000014">
    <property type="protein sequence ID" value="KAJ9682625.1"/>
    <property type="molecule type" value="Genomic_DNA"/>
</dbReference>
<comment type="caution">
    <text evidence="2">The sequence shown here is derived from an EMBL/GenBank/DDBJ whole genome shotgun (WGS) entry which is preliminary data.</text>
</comment>
<evidence type="ECO:0000256" key="1">
    <source>
        <dbReference type="SAM" id="MobiDB-lite"/>
    </source>
</evidence>
<dbReference type="AlphaFoldDB" id="A0AA38Z5G0"/>
<feature type="region of interest" description="Disordered" evidence="1">
    <location>
        <begin position="1"/>
        <end position="59"/>
    </location>
</feature>
<reference evidence="2 3" key="1">
    <citation type="journal article" date="2023" name="BMC Biotechnol.">
        <title>Vitis rotundifolia cv Carlos genome sequencing.</title>
        <authorList>
            <person name="Huff M."/>
            <person name="Hulse-Kemp A."/>
            <person name="Scheffler B."/>
            <person name="Youngblood R."/>
            <person name="Simpson S."/>
            <person name="Babiker E."/>
            <person name="Staton M."/>
        </authorList>
    </citation>
    <scope>NUCLEOTIDE SEQUENCE [LARGE SCALE GENOMIC DNA]</scope>
    <source>
        <tissue evidence="2">Leaf</tissue>
    </source>
</reference>
<name>A0AA38Z5G0_VITRO</name>